<feature type="transmembrane region" description="Helical" evidence="6">
    <location>
        <begin position="296"/>
        <end position="319"/>
    </location>
</feature>
<evidence type="ECO:0000256" key="6">
    <source>
        <dbReference type="SAM" id="Phobius"/>
    </source>
</evidence>
<dbReference type="PANTHER" id="PTHR23523:SF2">
    <property type="entry name" value="2-NITROIMIDAZOLE TRANSPORTER"/>
    <property type="match status" value="1"/>
</dbReference>
<reference evidence="8 9" key="1">
    <citation type="journal article" date="2011" name="Stand. Genomic Sci.">
        <title>Complete genome sequence of Syntrophobotulus glycolicus type strain (FlGlyR).</title>
        <authorList>
            <person name="Han C."/>
            <person name="Mwirichia R."/>
            <person name="Chertkov O."/>
            <person name="Held B."/>
            <person name="Lapidus A."/>
            <person name="Nolan M."/>
            <person name="Lucas S."/>
            <person name="Hammon N."/>
            <person name="Deshpande S."/>
            <person name="Cheng J.F."/>
            <person name="Tapia R."/>
            <person name="Goodwin L."/>
            <person name="Pitluck S."/>
            <person name="Huntemann M."/>
            <person name="Liolios K."/>
            <person name="Ivanova N."/>
            <person name="Pagani I."/>
            <person name="Mavromatis K."/>
            <person name="Ovchinikova G."/>
            <person name="Pati A."/>
            <person name="Chen A."/>
            <person name="Palaniappan K."/>
            <person name="Land M."/>
            <person name="Hauser L."/>
            <person name="Brambilla E.M."/>
            <person name="Rohde M."/>
            <person name="Spring S."/>
            <person name="Sikorski J."/>
            <person name="Goker M."/>
            <person name="Woyke T."/>
            <person name="Bristow J."/>
            <person name="Eisen J.A."/>
            <person name="Markowitz V."/>
            <person name="Hugenholtz P."/>
            <person name="Kyrpides N.C."/>
            <person name="Klenk H.P."/>
            <person name="Detter J.C."/>
        </authorList>
    </citation>
    <scope>NUCLEOTIDE SEQUENCE [LARGE SCALE GENOMIC DNA]</scope>
    <source>
        <strain evidence="9">DSM 8271 / FlGlyR</strain>
    </source>
</reference>
<evidence type="ECO:0000313" key="9">
    <source>
        <dbReference type="Proteomes" id="UP000007488"/>
    </source>
</evidence>
<gene>
    <name evidence="8" type="ordered locus">Sgly_3051</name>
</gene>
<dbReference type="STRING" id="645991.Sgly_3051"/>
<name>F0T0E8_SYNGF</name>
<feature type="transmembrane region" description="Helical" evidence="6">
    <location>
        <begin position="244"/>
        <end position="264"/>
    </location>
</feature>
<feature type="transmembrane region" description="Helical" evidence="6">
    <location>
        <begin position="127"/>
        <end position="153"/>
    </location>
</feature>
<evidence type="ECO:0000256" key="3">
    <source>
        <dbReference type="ARBA" id="ARBA00022692"/>
    </source>
</evidence>
<dbReference type="AlphaFoldDB" id="F0T0E8"/>
<dbReference type="HOGENOM" id="CLU_038046_1_0_9"/>
<dbReference type="Pfam" id="PF07690">
    <property type="entry name" value="MFS_1"/>
    <property type="match status" value="1"/>
</dbReference>
<dbReference type="GO" id="GO:0022857">
    <property type="term" value="F:transmembrane transporter activity"/>
    <property type="evidence" value="ECO:0007669"/>
    <property type="project" value="InterPro"/>
</dbReference>
<dbReference type="OrthoDB" id="9797740at2"/>
<dbReference type="InterPro" id="IPR052524">
    <property type="entry name" value="MFS_Cyanate_Porter"/>
</dbReference>
<keyword evidence="2" id="KW-0813">Transport</keyword>
<feature type="transmembrane region" description="Helical" evidence="6">
    <location>
        <begin position="74"/>
        <end position="91"/>
    </location>
</feature>
<dbReference type="Proteomes" id="UP000007488">
    <property type="component" value="Chromosome"/>
</dbReference>
<evidence type="ECO:0000256" key="2">
    <source>
        <dbReference type="ARBA" id="ARBA00022448"/>
    </source>
</evidence>
<evidence type="ECO:0000313" key="8">
    <source>
        <dbReference type="EMBL" id="ADY57320.1"/>
    </source>
</evidence>
<dbReference type="InterPro" id="IPR036259">
    <property type="entry name" value="MFS_trans_sf"/>
</dbReference>
<dbReference type="SUPFAM" id="SSF103473">
    <property type="entry name" value="MFS general substrate transporter"/>
    <property type="match status" value="1"/>
</dbReference>
<proteinExistence type="predicted"/>
<dbReference type="InterPro" id="IPR011701">
    <property type="entry name" value="MFS"/>
</dbReference>
<protein>
    <submittedName>
        <fullName evidence="8">Major facilitator superfamily MFS_1</fullName>
    </submittedName>
</protein>
<reference evidence="9" key="2">
    <citation type="submission" date="2011-02" db="EMBL/GenBank/DDBJ databases">
        <title>The complete genome of Syntrophobotulus glycolicus DSM 8271.</title>
        <authorList>
            <person name="Lucas S."/>
            <person name="Copeland A."/>
            <person name="Lapidus A."/>
            <person name="Bruce D."/>
            <person name="Goodwin L."/>
            <person name="Pitluck S."/>
            <person name="Kyrpides N."/>
            <person name="Mavromatis K."/>
            <person name="Pagani I."/>
            <person name="Ivanova N."/>
            <person name="Mikhailova N."/>
            <person name="Chertkov O."/>
            <person name="Held B."/>
            <person name="Detter J.C."/>
            <person name="Tapia R."/>
            <person name="Han C."/>
            <person name="Land M."/>
            <person name="Hauser L."/>
            <person name="Markowitz V."/>
            <person name="Cheng J.-F."/>
            <person name="Hugenholtz P."/>
            <person name="Woyke T."/>
            <person name="Wu D."/>
            <person name="Spring S."/>
            <person name="Schroeder M."/>
            <person name="Brambilla E."/>
            <person name="Klenk H.-P."/>
            <person name="Eisen J.A."/>
        </authorList>
    </citation>
    <scope>NUCLEOTIDE SEQUENCE [LARGE SCALE GENOMIC DNA]</scope>
    <source>
        <strain evidence="9">DSM 8271 / FlGlyR</strain>
    </source>
</reference>
<evidence type="ECO:0000256" key="1">
    <source>
        <dbReference type="ARBA" id="ARBA00004651"/>
    </source>
</evidence>
<keyword evidence="3 6" id="KW-0812">Transmembrane</keyword>
<dbReference type="EMBL" id="CP002547">
    <property type="protein sequence ID" value="ADY57320.1"/>
    <property type="molecule type" value="Genomic_DNA"/>
</dbReference>
<keyword evidence="4 6" id="KW-1133">Transmembrane helix</keyword>
<dbReference type="CDD" id="cd17339">
    <property type="entry name" value="MFS_NIMT_CynX_like"/>
    <property type="match status" value="1"/>
</dbReference>
<dbReference type="RefSeq" id="WP_013626092.1">
    <property type="nucleotide sequence ID" value="NC_015172.1"/>
</dbReference>
<evidence type="ECO:0000256" key="4">
    <source>
        <dbReference type="ARBA" id="ARBA00022989"/>
    </source>
</evidence>
<evidence type="ECO:0000256" key="5">
    <source>
        <dbReference type="ARBA" id="ARBA00023136"/>
    </source>
</evidence>
<dbReference type="KEGG" id="sgy:Sgly_3051"/>
<feature type="domain" description="Major facilitator superfamily (MFS) profile" evidence="7">
    <location>
        <begin position="8"/>
        <end position="387"/>
    </location>
</feature>
<keyword evidence="9" id="KW-1185">Reference proteome</keyword>
<evidence type="ECO:0000259" key="7">
    <source>
        <dbReference type="PROSITE" id="PS50850"/>
    </source>
</evidence>
<feature type="transmembrane region" description="Helical" evidence="6">
    <location>
        <begin position="210"/>
        <end position="232"/>
    </location>
</feature>
<feature type="transmembrane region" description="Helical" evidence="6">
    <location>
        <begin position="159"/>
        <end position="179"/>
    </location>
</feature>
<feature type="transmembrane region" description="Helical" evidence="6">
    <location>
        <begin position="339"/>
        <end position="355"/>
    </location>
</feature>
<feature type="transmembrane region" description="Helical" evidence="6">
    <location>
        <begin position="271"/>
        <end position="290"/>
    </location>
</feature>
<accession>F0T0E8</accession>
<feature type="transmembrane region" description="Helical" evidence="6">
    <location>
        <begin position="42"/>
        <end position="62"/>
    </location>
</feature>
<dbReference type="eggNOG" id="COG2807">
    <property type="taxonomic scope" value="Bacteria"/>
</dbReference>
<keyword evidence="5 6" id="KW-0472">Membrane</keyword>
<feature type="transmembrane region" description="Helical" evidence="6">
    <location>
        <begin position="97"/>
        <end position="115"/>
    </location>
</feature>
<feature type="transmembrane region" description="Helical" evidence="6">
    <location>
        <begin position="361"/>
        <end position="382"/>
    </location>
</feature>
<dbReference type="InterPro" id="IPR020846">
    <property type="entry name" value="MFS_dom"/>
</dbReference>
<organism evidence="8 9">
    <name type="scientific">Syntrophobotulus glycolicus (strain DSM 8271 / FlGlyR)</name>
    <dbReference type="NCBI Taxonomy" id="645991"/>
    <lineage>
        <taxon>Bacteria</taxon>
        <taxon>Bacillati</taxon>
        <taxon>Bacillota</taxon>
        <taxon>Clostridia</taxon>
        <taxon>Eubacteriales</taxon>
        <taxon>Desulfitobacteriaceae</taxon>
        <taxon>Syntrophobotulus</taxon>
    </lineage>
</organism>
<comment type="subcellular location">
    <subcellularLocation>
        <location evidence="1">Cell membrane</location>
        <topology evidence="1">Multi-pass membrane protein</topology>
    </subcellularLocation>
</comment>
<dbReference type="Gene3D" id="1.20.1250.20">
    <property type="entry name" value="MFS general substrate transporter like domains"/>
    <property type="match status" value="1"/>
</dbReference>
<sequence>MNTKRAVLIAGIILVSFCLRTPLTAVGPLVSLIRADLGISNGLAGFLTTLPLLVFAAFSAVSSKLGGKIGNERSILIGLLILIAGVLLRSAGGTGALLAGTFFIGLGIVAGNVLIPSIIKQNFPDNVGIVTSAYSVSMFISGGLASGISIPLASSLHLGWRYTLDTSAGLILIALLIWLPQLRKHHHSAVSREADSPAASIWRSSLAWKVSLFLGLQSFLFYCVVAWLPAILQGYGISTATAGWMLTFYQICAIPASFIAPVFADRYSDQRGITAIVCLIYLSGMLIFLFGGGFSLLVLGIALIATGSGASISLAFTFIGLRTTSGRQASELSGMSQSVGYLLAAAGPALLGFLFDRFQTWTPSMILWVAATALLLYFGICAGKDRYVFTKEQSDLLKEE</sequence>
<dbReference type="PANTHER" id="PTHR23523">
    <property type="match status" value="1"/>
</dbReference>
<dbReference type="GO" id="GO:0005886">
    <property type="term" value="C:plasma membrane"/>
    <property type="evidence" value="ECO:0007669"/>
    <property type="project" value="UniProtKB-SubCell"/>
</dbReference>
<dbReference type="PROSITE" id="PS50850">
    <property type="entry name" value="MFS"/>
    <property type="match status" value="1"/>
</dbReference>